<dbReference type="Proteomes" id="UP001497744">
    <property type="component" value="Unassembled WGS sequence"/>
</dbReference>
<dbReference type="Pfam" id="PF25794">
    <property type="entry name" value="SACS"/>
    <property type="match status" value="1"/>
</dbReference>
<dbReference type="NCBIfam" id="NF047352">
    <property type="entry name" value="P_loop_sacsin"/>
    <property type="match status" value="1"/>
</dbReference>
<evidence type="ECO:0000313" key="5">
    <source>
        <dbReference type="EMBL" id="GIX62337.1"/>
    </source>
</evidence>
<dbReference type="PROSITE" id="PS50966">
    <property type="entry name" value="ZF_SWIM"/>
    <property type="match status" value="1"/>
</dbReference>
<dbReference type="InterPro" id="IPR052957">
    <property type="entry name" value="Auxin_embryo_med"/>
</dbReference>
<dbReference type="Gene3D" id="3.90.1140.10">
    <property type="entry name" value="Cyclic phosphodiesterase"/>
    <property type="match status" value="1"/>
</dbReference>
<dbReference type="InterPro" id="IPR007527">
    <property type="entry name" value="Znf_SWIM"/>
</dbReference>
<gene>
    <name evidence="5" type="ORF">BcabD6B2_17720</name>
</gene>
<dbReference type="Pfam" id="PF13020">
    <property type="entry name" value="NOV_C"/>
    <property type="match status" value="1"/>
</dbReference>
<evidence type="ECO:0000256" key="3">
    <source>
        <dbReference type="SAM" id="MobiDB-lite"/>
    </source>
</evidence>
<feature type="compositionally biased region" description="Low complexity" evidence="3">
    <location>
        <begin position="3223"/>
        <end position="3235"/>
    </location>
</feature>
<feature type="compositionally biased region" description="Low complexity" evidence="3">
    <location>
        <begin position="587"/>
        <end position="605"/>
    </location>
</feature>
<name>A0AAV4LRR8_BABCB</name>
<dbReference type="PANTHER" id="PTHR32387">
    <property type="entry name" value="WU:FJ29H11"/>
    <property type="match status" value="1"/>
</dbReference>
<keyword evidence="2" id="KW-0175">Coiled coil</keyword>
<dbReference type="GeneID" id="94193818"/>
<feature type="domain" description="SWIM-type" evidence="4">
    <location>
        <begin position="15"/>
        <end position="54"/>
    </location>
</feature>
<keyword evidence="6" id="KW-1185">Reference proteome</keyword>
<dbReference type="RefSeq" id="XP_067714406.1">
    <property type="nucleotide sequence ID" value="XM_067858305.1"/>
</dbReference>
<feature type="region of interest" description="Disordered" evidence="3">
    <location>
        <begin position="3070"/>
        <end position="3141"/>
    </location>
</feature>
<feature type="region of interest" description="Disordered" evidence="3">
    <location>
        <begin position="582"/>
        <end position="715"/>
    </location>
</feature>
<feature type="compositionally biased region" description="Polar residues" evidence="3">
    <location>
        <begin position="1634"/>
        <end position="1659"/>
    </location>
</feature>
<evidence type="ECO:0000256" key="1">
    <source>
        <dbReference type="PROSITE-ProRule" id="PRU00325"/>
    </source>
</evidence>
<protein>
    <submittedName>
        <fullName evidence="5">DNA gyrase B</fullName>
    </submittedName>
</protein>
<dbReference type="PANTHER" id="PTHR32387:SF0">
    <property type="entry name" value="PROTEIN NO VEIN"/>
    <property type="match status" value="1"/>
</dbReference>
<accession>A0AAV4LRR8</accession>
<feature type="region of interest" description="Disordered" evidence="3">
    <location>
        <begin position="2472"/>
        <end position="2498"/>
    </location>
</feature>
<dbReference type="GO" id="GO:0008270">
    <property type="term" value="F:zinc ion binding"/>
    <property type="evidence" value="ECO:0007669"/>
    <property type="project" value="UniProtKB-KW"/>
</dbReference>
<feature type="compositionally biased region" description="Basic and acidic residues" evidence="3">
    <location>
        <begin position="3240"/>
        <end position="3249"/>
    </location>
</feature>
<feature type="region of interest" description="Disordered" evidence="3">
    <location>
        <begin position="2398"/>
        <end position="2439"/>
    </location>
</feature>
<dbReference type="SUPFAM" id="SSF55874">
    <property type="entry name" value="ATPase domain of HSP90 chaperone/DNA topoisomerase II/histidine kinase"/>
    <property type="match status" value="1"/>
</dbReference>
<dbReference type="Gene3D" id="3.30.565.10">
    <property type="entry name" value="Histidine kinase-like ATPase, C-terminal domain"/>
    <property type="match status" value="1"/>
</dbReference>
<dbReference type="InterPro" id="IPR024975">
    <property type="entry name" value="NOV_C"/>
</dbReference>
<feature type="coiled-coil region" evidence="2">
    <location>
        <begin position="311"/>
        <end position="338"/>
    </location>
</feature>
<feature type="compositionally biased region" description="Polar residues" evidence="3">
    <location>
        <begin position="654"/>
        <end position="665"/>
    </location>
</feature>
<dbReference type="InterPro" id="IPR036890">
    <property type="entry name" value="HATPase_C_sf"/>
</dbReference>
<evidence type="ECO:0000259" key="4">
    <source>
        <dbReference type="PROSITE" id="PS50966"/>
    </source>
</evidence>
<reference evidence="5 6" key="1">
    <citation type="submission" date="2021-06" db="EMBL/GenBank/DDBJ databases">
        <title>Genome sequence of Babesia caballi.</title>
        <authorList>
            <person name="Yamagishi J."/>
            <person name="Kidaka T."/>
            <person name="Ochi A."/>
        </authorList>
    </citation>
    <scope>NUCLEOTIDE SEQUENCE [LARGE SCALE GENOMIC DNA]</scope>
    <source>
        <strain evidence="5">USDA-D6B2</strain>
    </source>
</reference>
<keyword evidence="1" id="KW-0479">Metal-binding</keyword>
<feature type="compositionally biased region" description="Low complexity" evidence="3">
    <location>
        <begin position="2422"/>
        <end position="2436"/>
    </location>
</feature>
<comment type="caution">
    <text evidence="5">The sequence shown here is derived from an EMBL/GenBank/DDBJ whole genome shotgun (WGS) entry which is preliminary data.</text>
</comment>
<evidence type="ECO:0000256" key="2">
    <source>
        <dbReference type="SAM" id="Coils"/>
    </source>
</evidence>
<dbReference type="Pfam" id="PF10469">
    <property type="entry name" value="AKAP7_NLS"/>
    <property type="match status" value="1"/>
</dbReference>
<dbReference type="InterPro" id="IPR058210">
    <property type="entry name" value="SACS/Nov_dom"/>
</dbReference>
<feature type="region of interest" description="Disordered" evidence="3">
    <location>
        <begin position="1633"/>
        <end position="1659"/>
    </location>
</feature>
<evidence type="ECO:0000313" key="6">
    <source>
        <dbReference type="Proteomes" id="UP001497744"/>
    </source>
</evidence>
<keyword evidence="1" id="KW-0862">Zinc</keyword>
<feature type="region of interest" description="Disordered" evidence="3">
    <location>
        <begin position="3219"/>
        <end position="3249"/>
    </location>
</feature>
<organism evidence="5 6">
    <name type="scientific">Babesia caballi</name>
    <dbReference type="NCBI Taxonomy" id="5871"/>
    <lineage>
        <taxon>Eukaryota</taxon>
        <taxon>Sar</taxon>
        <taxon>Alveolata</taxon>
        <taxon>Apicomplexa</taxon>
        <taxon>Aconoidasida</taxon>
        <taxon>Piroplasmida</taxon>
        <taxon>Babesiidae</taxon>
        <taxon>Babesia</taxon>
    </lineage>
</organism>
<dbReference type="InterPro" id="IPR019510">
    <property type="entry name" value="AKAP7-like_phosphoesterase"/>
</dbReference>
<proteinExistence type="predicted"/>
<keyword evidence="1" id="KW-0863">Zinc-finger</keyword>
<dbReference type="EMBL" id="BPLF01000001">
    <property type="protein sequence ID" value="GIX62337.1"/>
    <property type="molecule type" value="Genomic_DNA"/>
</dbReference>
<sequence>MVDGVYPDEHGDDQYIVHSQSESCRKVDMLFFTCNCPSTKALCSHLIATALANNREHDYLGKLVIMKEVEKRIRDIVGGYLDVPLDVSVTRHISKCFLQLAPTERTVRMLLEVLIGVCYRLLQLEETRRLIDCLDKERFEILGLVKPTSTLKQVKSTYDELEESSEKELRDMVKSFQIIGADTDLNYVDYSKYLVDTYYDHDDPYYRVNDDVYNDEEDLHLAILRMYHRFTYLIQSIGRLLKPAGGSSLRDAVESLIPVAQRVLEDEYGIVWTSRIEDLHLEETLKLLMKCYKYENEHSPVVDGYALGFDYAEKRARRSEANRDLSNAAETLQKIKDQIIAAPMMSDIYRVTHWAAMYQPHFGTLRHVLKAPSMDLSGQMILITLHNDCVIKVPSTQGFEDPYDILKVMTCAVHEDNARSFTAHGLTLLVLVKKIALLPSRSQLKKAIDAMLPSDATAGFGCRFVAECVHLLPDPLVLPFFKAYFYNTEALKTPKLAMIAARMCVSIAEGHMSDAVHDRMLRIGAFFGLPVSEEWEKAEKVAKRYLAKQRQARMAPEGGSCELAAKVEEAPTAAADLLQAPVESKLPSDTPASITTAADSSSSSPQLTVTTSSEIVDGEKAPPAPAAKDSLAPNNATGDAQSEVGKNEAAEKSASPNEQTSQANPATDLVPQPVNPPNAATKAAREEPQIELIATPAGDKSPTAPKRATGKAQPLLPAEVEKLLWAPMDSSSLGPGKTLIHQIRNDEFGLELNKDKLIHQMSGCVRGKTLKVLANQRKRIARSIKRLSEDLYNTRIHLQLELLQNADDNEYDVECPEIAFLLASEGVVVINNERGFREQDVRSLCDIGKTTKVGGSERKIGKFGIGFKSVFLVTDSPHVFSNGYHFMFSCDPKLENNTEYIMPHWVNVEKWGNPFAFVRDSLSLAGATAFAKMLTEFTQRHGAVPNTLMFLPFKQSMTAGISTFCADFQKVGQMHLAFLRKLTAITFVNASTGSITSLRRSVALDEAFTVRLGVGSNLESVEVGKSAKGIQPTTTSARCEQVILTKEERTLDGKELSADELRLFLLTHLGDPGNTQTGFNNAHGDGEVTVGLPLRPKGAPYATYDVHNMLPIADYGLPFLVNADFALSASRQSIIGHDPRNALLASGVADAFVTLACLICLKFRHVPDAYHSLLGAIPDEGSGRDCFADCCRTIRQKLQRWPWVAVRGPGHRCALPSQALVLPSTAFLPMKRDHVEVLRAVFPDELLMNYCDVKYASPEVQDPQVRDTVVGVGVNELDPSFITTLLKNLLKSIDVSVPISAQPQIIQTFYRANIGVVLCILERLAGPRDLDDVRSVLLLPDAQGMLMGIGECTYFVRSDSHLSASQLPKLVSPSLFENPWEIEGYANRVAAILELMGCTEVTPGNLLTSLVAPKLRSLLDGKDTCGNEEIVTQGRDILHTLARNHDKLDTLGAEEVESIRSMPLVTHDGKVATLGDEFVRFCPSNDAMSKIAFVAMDVKMHYSTVRKFASDVGLQYRYLSDDYLAGVGIQSGPASPQVGFQNLVAVFNHFGVYTFLRFCPFDSQVDTRGHYELPSLPVACDQAVEHCRKERNVDLTRLSLFGCDKVVHDWYSPDFCGIADLVRRLYAAAPGSLGRTTQNQSATTGQIQDGPKQTCQQQAHNAHAHNLSITLYRLVNHELTLYPQSCWATLETQERTQQLGRSLLYHQLRNVRWLPYKAHSHSGSEEGAKPIWQPAPPVAAEDDVGYHSIFFFQRDEVVENEILIQKRDPDFLELLNFICEEFRVRSASSDAYGAALPEQPQATPDAAARPSEAERLLRGFSRGSFVDALRKNPAAVRTAVGALYRDLYRQMQQDSALAARVRVEFSHRKLVVVFGALVGDCFYEWEPQTLTSRDPLLAVYKSIVGCSYLVTLAEEYAEFPELEAFWLHLGVGEYVCPQQTLQVLDRLPKQGAGVSLEAHFECVLHLYNTMDQEAFVEALWDRACIPVTAEAGDMFQYDSAPPSENPAGAGDIIAPHGGIVRVQTQESKDLVAYLCPVRHKGIWIARRPQVRPLGKPESRYSDRYLRNGEASVNEAWARILALLKATELRDHCSLEPAVMPAAVQAKWPMGTYAMLILLPYVHYYIRSRMRSKYAQCCERLPRLLARVDVLATTCVLTVLYRYRKDGVTASGKLITPESFVHCDDNGTLQICVSVKEMPVNVECSGDIITRAQQAVGRGHLRELPQEFFVNLAKLLLADPDATPVELNRGFMAFTEHERFLAGYLSTVYEMARLQPKSVVDVFVRSYNSGPSARCICTPKPPVLQQPLFGGLEADKAASSASTWSGLDVKVSADEAHAAKDEEGASSMSIGAASFTKYDLPPLEGPGSHLVSGNTCQDNVMDPLVYMFVKSIRHHDSHTATSTANCEPRPETPAEQGGSCDTKSSIPSSPSVAKSAVMNTDDRVISGDTAVGRPVATVPTQGAAEQGLGVVSHFDSSKAPSDHGNDLSGDPCNSKQNNDTAWQSHLDRCKAKATTTPNLELVPKTIHDIKKPAQGPLQGDATYSDVSKIHLFYGKTMCYKDVTRPLACMLVLDDDLKEVVTSVSVLEFIEAERFANPAKMKQKLGALKPGGAHADSLRNGAVGYLGEEFVYELLQEMLKPELASDRLRLLWYNKDNESGLAYDLSIRSDSGEEVFIEVKSSASATKSHFEVSHKEWLFAQQMGARYEIFRVSGVGHDTVDVKRLVNPYCMWKSGHSDTMGTIKGDQFRFETISILKEGSKPPQYTAFRVPVPLETPLVLPEEGEASEFEPVAAASSSLKPMAVQQNAATIRAPFWHLVNQHIPPLEKQWNVRMGLKQREGAFTLMASGEKASEAIVEMLNLCRTSRVYNYYLCFPVRGEQFHSVFGDLKQKVAKCLGASVSFEERPHVTLALLNLVTDEDVDAVVRALQATTLAISQLSLDSEGHRKPYSIELAGVKSIKYKGQAARRSVFFTHAQPEDTLSDIASEYQSSVKRAVNQIISASRSHIAKAKLATEGTSIARMTEAEAAARGVFITPGGNVEVSYTDIAVVDPKGAVSDAVLNDMLAQQRAKYSDLDDQQAQRSRGSGGHRGAAGRKGRASQASTTDAHTIAAPPRGAADVDEDSVTRTDGAPDSEGSGDTLPEYETSVTHELHITLLRSPKVDQLNHLTFHGRGSVCCVELRPRGAETCAFNAYTKTHLVRFVGNRYDCKPTDEHGVNYITGSTTPDLPPDLFTDPGAPEEDGRLERDASDRCERRPLRLPYSGVLPEDRLFVVDVRFVPLERRGPLGVLQHVLRRGPAETHELREAEEPVQTGCQELARDRVPRVTGADLHRFGGVLEPRLDHVVANDLGDDGGRADHGELGVGFVGNLRRRFTYKYVHISDTN</sequence>